<feature type="compositionally biased region" description="Acidic residues" evidence="1">
    <location>
        <begin position="1"/>
        <end position="11"/>
    </location>
</feature>
<reference evidence="2" key="1">
    <citation type="journal article" date="2023" name="Plant J.">
        <title>Genome sequences and population genomics provide insights into the demographic history, inbreeding, and mutation load of two 'living fossil' tree species of Dipteronia.</title>
        <authorList>
            <person name="Feng Y."/>
            <person name="Comes H.P."/>
            <person name="Chen J."/>
            <person name="Zhu S."/>
            <person name="Lu R."/>
            <person name="Zhang X."/>
            <person name="Li P."/>
            <person name="Qiu J."/>
            <person name="Olsen K.M."/>
            <person name="Qiu Y."/>
        </authorList>
    </citation>
    <scope>NUCLEOTIDE SEQUENCE</scope>
    <source>
        <strain evidence="2">KIB01</strain>
    </source>
</reference>
<accession>A0AAD9TD98</accession>
<feature type="compositionally biased region" description="Basic and acidic residues" evidence="1">
    <location>
        <begin position="13"/>
        <end position="23"/>
    </location>
</feature>
<sequence>MASDSEVDAIVEEQARGRGEQCPHTKRNKSKGPSMDALESHVDAHDEILSEMQATLSTVVDRPFLTSLFNVTWVKHRLMCRKSKQLLQARHMRLHQKEPRNG</sequence>
<evidence type="ECO:0000256" key="1">
    <source>
        <dbReference type="SAM" id="MobiDB-lite"/>
    </source>
</evidence>
<keyword evidence="3" id="KW-1185">Reference proteome</keyword>
<organism evidence="2 3">
    <name type="scientific">Dipteronia dyeriana</name>
    <dbReference type="NCBI Taxonomy" id="168575"/>
    <lineage>
        <taxon>Eukaryota</taxon>
        <taxon>Viridiplantae</taxon>
        <taxon>Streptophyta</taxon>
        <taxon>Embryophyta</taxon>
        <taxon>Tracheophyta</taxon>
        <taxon>Spermatophyta</taxon>
        <taxon>Magnoliopsida</taxon>
        <taxon>eudicotyledons</taxon>
        <taxon>Gunneridae</taxon>
        <taxon>Pentapetalae</taxon>
        <taxon>rosids</taxon>
        <taxon>malvids</taxon>
        <taxon>Sapindales</taxon>
        <taxon>Sapindaceae</taxon>
        <taxon>Hippocastanoideae</taxon>
        <taxon>Acereae</taxon>
        <taxon>Dipteronia</taxon>
    </lineage>
</organism>
<protein>
    <submittedName>
        <fullName evidence="2">Uncharacterized protein</fullName>
    </submittedName>
</protein>
<evidence type="ECO:0000313" key="3">
    <source>
        <dbReference type="Proteomes" id="UP001280121"/>
    </source>
</evidence>
<feature type="region of interest" description="Disordered" evidence="1">
    <location>
        <begin position="1"/>
        <end position="38"/>
    </location>
</feature>
<dbReference type="EMBL" id="JANJYI010000009">
    <property type="protein sequence ID" value="KAK2633836.1"/>
    <property type="molecule type" value="Genomic_DNA"/>
</dbReference>
<dbReference type="AlphaFoldDB" id="A0AAD9TD98"/>
<dbReference type="Proteomes" id="UP001280121">
    <property type="component" value="Unassembled WGS sequence"/>
</dbReference>
<gene>
    <name evidence="2" type="ORF">Ddye_028628</name>
</gene>
<evidence type="ECO:0000313" key="2">
    <source>
        <dbReference type="EMBL" id="KAK2633836.1"/>
    </source>
</evidence>
<name>A0AAD9TD98_9ROSI</name>
<proteinExistence type="predicted"/>
<comment type="caution">
    <text evidence="2">The sequence shown here is derived from an EMBL/GenBank/DDBJ whole genome shotgun (WGS) entry which is preliminary data.</text>
</comment>